<evidence type="ECO:0000313" key="7">
    <source>
        <dbReference type="Proteomes" id="UP000184536"/>
    </source>
</evidence>
<dbReference type="STRING" id="1121919.SAMN02745975_02950"/>
<protein>
    <submittedName>
        <fullName evidence="6">Putative sporulation protein YtaF</fullName>
    </submittedName>
</protein>
<feature type="transmembrane region" description="Helical" evidence="5">
    <location>
        <begin position="191"/>
        <end position="208"/>
    </location>
</feature>
<feature type="transmembrane region" description="Helical" evidence="5">
    <location>
        <begin position="36"/>
        <end position="61"/>
    </location>
</feature>
<dbReference type="NCBIfam" id="TIGR02840">
    <property type="entry name" value="spore_YtaF"/>
    <property type="match status" value="1"/>
</dbReference>
<evidence type="ECO:0000256" key="5">
    <source>
        <dbReference type="SAM" id="Phobius"/>
    </source>
</evidence>
<name>A0A1M6MD91_9FIRM</name>
<organism evidence="6 7">
    <name type="scientific">Geosporobacter subterraneus DSM 17957</name>
    <dbReference type="NCBI Taxonomy" id="1121919"/>
    <lineage>
        <taxon>Bacteria</taxon>
        <taxon>Bacillati</taxon>
        <taxon>Bacillota</taxon>
        <taxon>Clostridia</taxon>
        <taxon>Peptostreptococcales</taxon>
        <taxon>Thermotaleaceae</taxon>
        <taxon>Geosporobacter</taxon>
    </lineage>
</organism>
<dbReference type="InterPro" id="IPR014205">
    <property type="entry name" value="Spore_YtaF"/>
</dbReference>
<dbReference type="RefSeq" id="WP_190014560.1">
    <property type="nucleotide sequence ID" value="NZ_FQZV01000043.1"/>
</dbReference>
<feature type="transmembrane region" description="Helical" evidence="5">
    <location>
        <begin position="6"/>
        <end position="24"/>
    </location>
</feature>
<reference evidence="7" key="1">
    <citation type="submission" date="2016-11" db="EMBL/GenBank/DDBJ databases">
        <authorList>
            <person name="Varghese N."/>
            <person name="Submissions S."/>
        </authorList>
    </citation>
    <scope>NUCLEOTIDE SEQUENCE [LARGE SCALE GENOMIC DNA]</scope>
    <source>
        <strain evidence="7">DSM 17957</strain>
    </source>
</reference>
<dbReference type="Proteomes" id="UP000184536">
    <property type="component" value="Unassembled WGS sequence"/>
</dbReference>
<dbReference type="PANTHER" id="PTHR35529:SF2">
    <property type="entry name" value="SPORULATION PROTEIN YTAF-RELATED"/>
    <property type="match status" value="1"/>
</dbReference>
<sequence>MYFYPILLAISISIDTFGLGVTYGMKKIRVPLRSLLLINMISVIFLSVAFALGSLLLNFISVFQAKLLSSVLILLLGFVFFIQAYLDCRYPPQEGKRMIKIISIKTLGIVINIIRDPVSGDRDHSGVIETKEAIYIGMALAMDAFTIGLAVSIVKIHMITFISAIFLINILFFKTGELLGKKVGHLTREHILKYISATILIFLGLLRLI</sequence>
<keyword evidence="3 5" id="KW-1133">Transmembrane helix</keyword>
<evidence type="ECO:0000256" key="3">
    <source>
        <dbReference type="ARBA" id="ARBA00022989"/>
    </source>
</evidence>
<dbReference type="InterPro" id="IPR003810">
    <property type="entry name" value="Mntp/YtaF"/>
</dbReference>
<keyword evidence="1" id="KW-1003">Cell membrane</keyword>
<keyword evidence="7" id="KW-1185">Reference proteome</keyword>
<evidence type="ECO:0000256" key="4">
    <source>
        <dbReference type="ARBA" id="ARBA00023136"/>
    </source>
</evidence>
<keyword evidence="4 5" id="KW-0472">Membrane</keyword>
<proteinExistence type="predicted"/>
<evidence type="ECO:0000313" key="6">
    <source>
        <dbReference type="EMBL" id="SHJ81442.1"/>
    </source>
</evidence>
<gene>
    <name evidence="6" type="ORF">SAMN02745975_02950</name>
</gene>
<evidence type="ECO:0000256" key="2">
    <source>
        <dbReference type="ARBA" id="ARBA00022692"/>
    </source>
</evidence>
<feature type="transmembrane region" description="Helical" evidence="5">
    <location>
        <begin position="67"/>
        <end position="86"/>
    </location>
</feature>
<dbReference type="EMBL" id="FQZV01000043">
    <property type="protein sequence ID" value="SHJ81442.1"/>
    <property type="molecule type" value="Genomic_DNA"/>
</dbReference>
<dbReference type="Pfam" id="PF02659">
    <property type="entry name" value="Mntp"/>
    <property type="match status" value="1"/>
</dbReference>
<keyword evidence="2 5" id="KW-0812">Transmembrane</keyword>
<accession>A0A1M6MD91</accession>
<dbReference type="AlphaFoldDB" id="A0A1M6MD91"/>
<dbReference type="PANTHER" id="PTHR35529">
    <property type="entry name" value="MANGANESE EFFLUX PUMP MNTP-RELATED"/>
    <property type="match status" value="1"/>
</dbReference>
<evidence type="ECO:0000256" key="1">
    <source>
        <dbReference type="ARBA" id="ARBA00022475"/>
    </source>
</evidence>